<evidence type="ECO:0000256" key="1">
    <source>
        <dbReference type="SAM" id="Phobius"/>
    </source>
</evidence>
<name>A0A7S0YM81_9CRYP</name>
<evidence type="ECO:0000256" key="2">
    <source>
        <dbReference type="SAM" id="SignalP"/>
    </source>
</evidence>
<feature type="signal peptide" evidence="2">
    <location>
        <begin position="1"/>
        <end position="21"/>
    </location>
</feature>
<keyword evidence="2" id="KW-0732">Signal</keyword>
<keyword evidence="1" id="KW-1133">Transmembrane helix</keyword>
<feature type="transmembrane region" description="Helical" evidence="1">
    <location>
        <begin position="136"/>
        <end position="164"/>
    </location>
</feature>
<sequence>MAKLILFQGILLMLCGIGCFAGCYLAQNVIDESFNTACLGAASASECINNMDPNNAQGGSAYSSKQCKMDIKSKLGCKCTDSVFSCDCSGSYYEMVQEYWPVGCMALGGAALGICTLLTGIPAVVASQRKMRCCNLALFSTFCAIFALPFLAVGGATTTIAILIRSPESLGVDMKDCEGSVTARLEQGAEQVQPTGDADADAQIAAVSAVVTSCGSKAFCAGIEGLSDRMFWTVAQIGAPFTLAGLLMTVGMFCCCFCKRQTPDRKVGDTGTVVEEFVDES</sequence>
<evidence type="ECO:0000313" key="3">
    <source>
        <dbReference type="EMBL" id="CAD8783302.1"/>
    </source>
</evidence>
<feature type="chain" id="PRO_5030766762" evidence="2">
    <location>
        <begin position="22"/>
        <end position="281"/>
    </location>
</feature>
<keyword evidence="1" id="KW-0472">Membrane</keyword>
<proteinExistence type="predicted"/>
<gene>
    <name evidence="3" type="ORF">HTEP1355_LOCUS3177</name>
</gene>
<keyword evidence="1" id="KW-0812">Transmembrane</keyword>
<organism evidence="3">
    <name type="scientific">Hemiselmis tepida</name>
    <dbReference type="NCBI Taxonomy" id="464990"/>
    <lineage>
        <taxon>Eukaryota</taxon>
        <taxon>Cryptophyceae</taxon>
        <taxon>Cryptomonadales</taxon>
        <taxon>Hemiselmidaceae</taxon>
        <taxon>Hemiselmis</taxon>
    </lineage>
</organism>
<dbReference type="EMBL" id="HBFN01005390">
    <property type="protein sequence ID" value="CAD8783302.1"/>
    <property type="molecule type" value="Transcribed_RNA"/>
</dbReference>
<reference evidence="3" key="1">
    <citation type="submission" date="2021-01" db="EMBL/GenBank/DDBJ databases">
        <authorList>
            <person name="Corre E."/>
            <person name="Pelletier E."/>
            <person name="Niang G."/>
            <person name="Scheremetjew M."/>
            <person name="Finn R."/>
            <person name="Kale V."/>
            <person name="Holt S."/>
            <person name="Cochrane G."/>
            <person name="Meng A."/>
            <person name="Brown T."/>
            <person name="Cohen L."/>
        </authorList>
    </citation>
    <scope>NUCLEOTIDE SEQUENCE</scope>
    <source>
        <strain evidence="3">CCMP443</strain>
    </source>
</reference>
<accession>A0A7S0YM81</accession>
<feature type="transmembrane region" description="Helical" evidence="1">
    <location>
        <begin position="237"/>
        <end position="258"/>
    </location>
</feature>
<feature type="transmembrane region" description="Helical" evidence="1">
    <location>
        <begin position="99"/>
        <end position="124"/>
    </location>
</feature>
<dbReference type="AlphaFoldDB" id="A0A7S0YM81"/>
<protein>
    <submittedName>
        <fullName evidence="3">Uncharacterized protein</fullName>
    </submittedName>
</protein>